<dbReference type="Proteomes" id="UP000057820">
    <property type="component" value="Chromosome 1"/>
</dbReference>
<accession>A0A0H5NN42</accession>
<evidence type="ECO:0000313" key="1">
    <source>
        <dbReference type="EMBL" id="CRY76888.1"/>
    </source>
</evidence>
<dbReference type="AlphaFoldDB" id="A0A0H5NN42"/>
<dbReference type="KEGG" id="nfr:ERS450000_02074"/>
<organism evidence="1 2">
    <name type="scientific">Nocardia farcinica</name>
    <dbReference type="NCBI Taxonomy" id="37329"/>
    <lineage>
        <taxon>Bacteria</taxon>
        <taxon>Bacillati</taxon>
        <taxon>Actinomycetota</taxon>
        <taxon>Actinomycetes</taxon>
        <taxon>Mycobacteriales</taxon>
        <taxon>Nocardiaceae</taxon>
        <taxon>Nocardia</taxon>
    </lineage>
</organism>
<evidence type="ECO:0000313" key="2">
    <source>
        <dbReference type="Proteomes" id="UP000057820"/>
    </source>
</evidence>
<reference evidence="2" key="1">
    <citation type="submission" date="2015-03" db="EMBL/GenBank/DDBJ databases">
        <authorList>
            <consortium name="Pathogen Informatics"/>
        </authorList>
    </citation>
    <scope>NUCLEOTIDE SEQUENCE [LARGE SCALE GENOMIC DNA]</scope>
    <source>
        <strain evidence="2">NCTC11134</strain>
    </source>
</reference>
<proteinExistence type="predicted"/>
<dbReference type="EMBL" id="LN868938">
    <property type="protein sequence ID" value="CRY76888.1"/>
    <property type="molecule type" value="Genomic_DNA"/>
</dbReference>
<sequence>MFAFGWIDPLSPTYEWDSGQVRRLARRLGYPVRWGDPCSVLGVAEQVAASGADVVLLPSSAHIDAVSLNRVLAVADVECAAPRVSFARWSRFGGVRR</sequence>
<gene>
    <name evidence="1" type="ORF">ERS450000_02074</name>
</gene>
<protein>
    <submittedName>
        <fullName evidence="1">Uncharacterized protein</fullName>
    </submittedName>
</protein>
<name>A0A0H5NN42_NOCFR</name>